<keyword evidence="6" id="KW-1185">Reference proteome</keyword>
<keyword evidence="3" id="KW-0732">Signal</keyword>
<feature type="transmembrane region" description="Helical" evidence="2">
    <location>
        <begin position="630"/>
        <end position="652"/>
    </location>
</feature>
<dbReference type="InterPro" id="IPR002656">
    <property type="entry name" value="Acyl_transf_3_dom"/>
</dbReference>
<keyword evidence="2" id="KW-0472">Membrane</keyword>
<dbReference type="GO" id="GO:0016747">
    <property type="term" value="F:acyltransferase activity, transferring groups other than amino-acyl groups"/>
    <property type="evidence" value="ECO:0007669"/>
    <property type="project" value="InterPro"/>
</dbReference>
<organism evidence="5 6">
    <name type="scientific">Euplotes crassus</name>
    <dbReference type="NCBI Taxonomy" id="5936"/>
    <lineage>
        <taxon>Eukaryota</taxon>
        <taxon>Sar</taxon>
        <taxon>Alveolata</taxon>
        <taxon>Ciliophora</taxon>
        <taxon>Intramacronucleata</taxon>
        <taxon>Spirotrichea</taxon>
        <taxon>Hypotrichia</taxon>
        <taxon>Euplotida</taxon>
        <taxon>Euplotidae</taxon>
        <taxon>Moneuplotes</taxon>
    </lineage>
</organism>
<feature type="transmembrane region" description="Helical" evidence="2">
    <location>
        <begin position="174"/>
        <end position="196"/>
    </location>
</feature>
<dbReference type="EMBL" id="CAMPGE010029735">
    <property type="protein sequence ID" value="CAI2387218.1"/>
    <property type="molecule type" value="Genomic_DNA"/>
</dbReference>
<sequence length="739" mass="84826">MKGCGLLILFFLFFLRSLADPGAKEFDDARLKVIKKLTGYDPRQAFQPIPTGDGAEGESQCIEALRKALSPEGKDLLLNFYSLSGKSINQLGKLEKCRDLPETEYVILSVTITAPIMIGTCVPASCNSPSDFAGLQKYIDSKINQPDVPEEYWLRLDVSFPYQIPKNSAGTGTIITLVLIGIITMFGIVGSITQYIPFFRKPQSDPNGNPEKSLNNLGLVFYSFSFSNNLQKLFSLKNRGEKELRVFNGIRVFSICWVIVGHTFLYAAAAQNPNILTFRQMMNKWYFAIVPGGFFSVDVFFMMAGFLTFYLLTTKMEPKRGCINFPMVIFHRWFRLVIPAGFMILLGNFIFPFFADGPFNSFYWDLKCEKYWWSSILFVNNFVPWESDEMCMSWYWYLANDFQFFLISPLIIFIYLKNKAAGYSVTGALVLGTIITNMVITNHYKLGIFLAIDNPANFFDLIYFKPWNRFSTYGVGALFGFMYFEYKKDTKAKEKSEIEELRPSIGTKIIIAPKHSSFITYLYFLSGLLLVTFFVFIQTTWFRSQLNTNPWSNISCMLFNGFSRPLFSAGVFLIILPTFQNRLPWISSFLGSDFMVILGRTTFGVYLVHYTWIIAWFADARQGMWLTNLTSWMTILGIVPVAFLFAIPFSMFGEVPFMNLEKHFLIPKPPKKTEKLMKETSIDQEELKDEFETDGPEFNLKGPRFKTSIPGYRISKRTEVSENDSLMNNSSRFIKTHQE</sequence>
<feature type="transmembrane region" description="Helical" evidence="2">
    <location>
        <begin position="246"/>
        <end position="265"/>
    </location>
</feature>
<feature type="transmembrane region" description="Helical" evidence="2">
    <location>
        <begin position="518"/>
        <end position="537"/>
    </location>
</feature>
<reference evidence="5" key="1">
    <citation type="submission" date="2023-07" db="EMBL/GenBank/DDBJ databases">
        <authorList>
            <consortium name="AG Swart"/>
            <person name="Singh M."/>
            <person name="Singh A."/>
            <person name="Seah K."/>
            <person name="Emmerich C."/>
        </authorList>
    </citation>
    <scope>NUCLEOTIDE SEQUENCE</scope>
    <source>
        <strain evidence="5">DP1</strain>
    </source>
</reference>
<dbReference type="InterPro" id="IPR052728">
    <property type="entry name" value="O2_lipid_transport_reg"/>
</dbReference>
<feature type="compositionally biased region" description="Polar residues" evidence="1">
    <location>
        <begin position="723"/>
        <end position="733"/>
    </location>
</feature>
<feature type="region of interest" description="Disordered" evidence="1">
    <location>
        <begin position="720"/>
        <end position="739"/>
    </location>
</feature>
<feature type="transmembrane region" description="Helical" evidence="2">
    <location>
        <begin position="597"/>
        <end position="618"/>
    </location>
</feature>
<feature type="domain" description="Acyltransferase 3" evidence="4">
    <location>
        <begin position="247"/>
        <end position="650"/>
    </location>
</feature>
<dbReference type="AlphaFoldDB" id="A0AAD2DC37"/>
<name>A0AAD2DC37_EUPCR</name>
<feature type="chain" id="PRO_5042199118" description="Acyltransferase 3 domain-containing protein" evidence="3">
    <location>
        <begin position="20"/>
        <end position="739"/>
    </location>
</feature>
<dbReference type="PANTHER" id="PTHR11161:SF0">
    <property type="entry name" value="O-ACYLTRANSFERASE LIKE PROTEIN"/>
    <property type="match status" value="1"/>
</dbReference>
<feature type="transmembrane region" description="Helical" evidence="2">
    <location>
        <begin position="394"/>
        <end position="416"/>
    </location>
</feature>
<gene>
    <name evidence="5" type="ORF">ECRASSUSDP1_LOCUS28847</name>
</gene>
<dbReference type="Pfam" id="PF01757">
    <property type="entry name" value="Acyl_transf_3"/>
    <property type="match status" value="1"/>
</dbReference>
<keyword evidence="2" id="KW-1133">Transmembrane helix</keyword>
<evidence type="ECO:0000256" key="1">
    <source>
        <dbReference type="SAM" id="MobiDB-lite"/>
    </source>
</evidence>
<comment type="caution">
    <text evidence="5">The sequence shown here is derived from an EMBL/GenBank/DDBJ whole genome shotgun (WGS) entry which is preliminary data.</text>
</comment>
<evidence type="ECO:0000256" key="2">
    <source>
        <dbReference type="SAM" id="Phobius"/>
    </source>
</evidence>
<feature type="transmembrane region" description="Helical" evidence="2">
    <location>
        <begin position="557"/>
        <end position="576"/>
    </location>
</feature>
<accession>A0AAD2DC37</accession>
<dbReference type="Proteomes" id="UP001295684">
    <property type="component" value="Unassembled WGS sequence"/>
</dbReference>
<dbReference type="PANTHER" id="PTHR11161">
    <property type="entry name" value="O-ACYLTRANSFERASE"/>
    <property type="match status" value="1"/>
</dbReference>
<feature type="signal peptide" evidence="3">
    <location>
        <begin position="1"/>
        <end position="19"/>
    </location>
</feature>
<feature type="transmembrane region" description="Helical" evidence="2">
    <location>
        <begin position="470"/>
        <end position="486"/>
    </location>
</feature>
<feature type="transmembrane region" description="Helical" evidence="2">
    <location>
        <begin position="428"/>
        <end position="450"/>
    </location>
</feature>
<evidence type="ECO:0000313" key="6">
    <source>
        <dbReference type="Proteomes" id="UP001295684"/>
    </source>
</evidence>
<feature type="transmembrane region" description="Helical" evidence="2">
    <location>
        <begin position="333"/>
        <end position="355"/>
    </location>
</feature>
<feature type="transmembrane region" description="Helical" evidence="2">
    <location>
        <begin position="285"/>
        <end position="312"/>
    </location>
</feature>
<evidence type="ECO:0000313" key="5">
    <source>
        <dbReference type="EMBL" id="CAI2387218.1"/>
    </source>
</evidence>
<protein>
    <recommendedName>
        <fullName evidence="4">Acyltransferase 3 domain-containing protein</fullName>
    </recommendedName>
</protein>
<evidence type="ECO:0000256" key="3">
    <source>
        <dbReference type="SAM" id="SignalP"/>
    </source>
</evidence>
<keyword evidence="2" id="KW-0812">Transmembrane</keyword>
<evidence type="ECO:0000259" key="4">
    <source>
        <dbReference type="Pfam" id="PF01757"/>
    </source>
</evidence>
<proteinExistence type="predicted"/>